<reference evidence="5" key="2">
    <citation type="submission" date="2017-02" db="EMBL/GenBank/DDBJ databases">
        <title>Sunflower complete genome.</title>
        <authorList>
            <person name="Langlade N."/>
            <person name="Munos S."/>
        </authorList>
    </citation>
    <scope>NUCLEOTIDE SEQUENCE [LARGE SCALE GENOMIC DNA]</scope>
    <source>
        <tissue evidence="5">Leaves</tissue>
    </source>
</reference>
<dbReference type="FunCoup" id="A0A251VGS6">
    <property type="interactions" value="408"/>
</dbReference>
<dbReference type="InParanoid" id="A0A251VGS6"/>
<dbReference type="GO" id="GO:0009639">
    <property type="term" value="P:response to red or far red light"/>
    <property type="evidence" value="ECO:0007669"/>
    <property type="project" value="InterPro"/>
</dbReference>
<dbReference type="AlphaFoldDB" id="A0A251VGS6"/>
<feature type="coiled-coil region" evidence="1">
    <location>
        <begin position="133"/>
        <end position="167"/>
    </location>
</feature>
<evidence type="ECO:0000313" key="4">
    <source>
        <dbReference type="EMBL" id="KAF5764818.1"/>
    </source>
</evidence>
<evidence type="ECO:0000313" key="6">
    <source>
        <dbReference type="Proteomes" id="UP000215914"/>
    </source>
</evidence>
<dbReference type="Gramene" id="mRNA:HanXRQr2_Chr15g0696441">
    <property type="protein sequence ID" value="CDS:HanXRQr2_Chr15g0696441.1"/>
    <property type="gene ID" value="HanXRQr2_Chr15g0696441"/>
</dbReference>
<dbReference type="PANTHER" id="PTHR31161">
    <property type="entry name" value="PROTEIN GRAVITROPIC IN THE LIGHT 1"/>
    <property type="match status" value="1"/>
</dbReference>
<feature type="domain" description="GIL1/IRKI C-terminal" evidence="3">
    <location>
        <begin position="372"/>
        <end position="419"/>
    </location>
</feature>
<protein>
    <submittedName>
        <fullName evidence="5">Uncharacterized protein</fullName>
    </submittedName>
</protein>
<evidence type="ECO:0000256" key="1">
    <source>
        <dbReference type="SAM" id="Coils"/>
    </source>
</evidence>
<keyword evidence="6" id="KW-1185">Reference proteome</keyword>
<dbReference type="InterPro" id="IPR056813">
    <property type="entry name" value="GIL1_IRKI_C"/>
</dbReference>
<organism evidence="5 6">
    <name type="scientific">Helianthus annuus</name>
    <name type="common">Common sunflower</name>
    <dbReference type="NCBI Taxonomy" id="4232"/>
    <lineage>
        <taxon>Eukaryota</taxon>
        <taxon>Viridiplantae</taxon>
        <taxon>Streptophyta</taxon>
        <taxon>Embryophyta</taxon>
        <taxon>Tracheophyta</taxon>
        <taxon>Spermatophyta</taxon>
        <taxon>Magnoliopsida</taxon>
        <taxon>eudicotyledons</taxon>
        <taxon>Gunneridae</taxon>
        <taxon>Pentapetalae</taxon>
        <taxon>asterids</taxon>
        <taxon>campanulids</taxon>
        <taxon>Asterales</taxon>
        <taxon>Asteraceae</taxon>
        <taxon>Asteroideae</taxon>
        <taxon>Heliantheae alliance</taxon>
        <taxon>Heliantheae</taxon>
        <taxon>Helianthus</taxon>
    </lineage>
</organism>
<evidence type="ECO:0000313" key="5">
    <source>
        <dbReference type="EMBL" id="OTG34837.1"/>
    </source>
</evidence>
<keyword evidence="1" id="KW-0175">Coiled coil</keyword>
<dbReference type="Proteomes" id="UP000215914">
    <property type="component" value="Chromosome 2"/>
</dbReference>
<dbReference type="Pfam" id="PF04859">
    <property type="entry name" value="DUF641"/>
    <property type="match status" value="1"/>
</dbReference>
<accession>A0A251VGS6</accession>
<proteinExistence type="predicted"/>
<evidence type="ECO:0000259" key="3">
    <source>
        <dbReference type="Pfam" id="PF24994"/>
    </source>
</evidence>
<dbReference type="Pfam" id="PF24994">
    <property type="entry name" value="GIL1_IRKI_C"/>
    <property type="match status" value="1"/>
</dbReference>
<evidence type="ECO:0000259" key="2">
    <source>
        <dbReference type="Pfam" id="PF04859"/>
    </source>
</evidence>
<sequence length="432" mass="49253">MASPQPRSKLSKSFQRVITFRKPTKPLSNNGFCLNRPKNSDKHFIKQLVDDAETKNRAAMAAFVAKLFASVSSLKAAYAELQAAQFPYDGEGVKRADQSVVDELKEISELKRSFMKKQIDASPPHVTLLLSEIQEQQSLIRMYQVTISKMEKQAKTMNEKINSLQITLSEVNSSNRVIETTLESEHCFPLLDGIDLSDLTVTSFTEVLYYALASVQDFVKLLLHDMQVARWDINAAVRSIDVDALFPKPSYKCFAFESYVAREIFEGFNASDEEEAVHFNMFNEFKKLKSLSTMHILEQNPRSPFAKFARAKYMRVVHPKMEYSLFGNLSQRKTLNSWQFPATGFFGAFAEMARRVWLLRCLFLSFDEEVSVFRVRKGCRFSDLYMESVVARDDGEWRVGFTVVPGFKIGKQVVQSQVYLSPAGDDSGRKRG</sequence>
<reference evidence="4" key="3">
    <citation type="submission" date="2020-06" db="EMBL/GenBank/DDBJ databases">
        <title>Helianthus annuus Genome sequencing and assembly Release 2.</title>
        <authorList>
            <person name="Gouzy J."/>
            <person name="Langlade N."/>
            <person name="Munos S."/>
        </authorList>
    </citation>
    <scope>NUCLEOTIDE SEQUENCE</scope>
    <source>
        <tissue evidence="4">Leaves</tissue>
    </source>
</reference>
<feature type="domain" description="DUF641" evidence="2">
    <location>
        <begin position="56"/>
        <end position="179"/>
    </location>
</feature>
<dbReference type="InterPro" id="IPR040225">
    <property type="entry name" value="GIL1-like"/>
</dbReference>
<name>A0A251VGS6_HELAN</name>
<dbReference type="InterPro" id="IPR006943">
    <property type="entry name" value="DUF641_pln"/>
</dbReference>
<dbReference type="OMA" id="AFCEMAK"/>
<dbReference type="EMBL" id="MNCJ02000330">
    <property type="protein sequence ID" value="KAF5764818.1"/>
    <property type="molecule type" value="Genomic_DNA"/>
</dbReference>
<dbReference type="GO" id="GO:0009959">
    <property type="term" value="P:negative gravitropism"/>
    <property type="evidence" value="ECO:0007669"/>
    <property type="project" value="InterPro"/>
</dbReference>
<dbReference type="EMBL" id="CM007891">
    <property type="protein sequence ID" value="OTG34837.1"/>
    <property type="molecule type" value="Genomic_DNA"/>
</dbReference>
<dbReference type="OrthoDB" id="1915848at2759"/>
<reference evidence="4 6" key="1">
    <citation type="journal article" date="2017" name="Nature">
        <title>The sunflower genome provides insights into oil metabolism, flowering and Asterid evolution.</title>
        <authorList>
            <person name="Badouin H."/>
            <person name="Gouzy J."/>
            <person name="Grassa C.J."/>
            <person name="Murat F."/>
            <person name="Staton S.E."/>
            <person name="Cottret L."/>
            <person name="Lelandais-Briere C."/>
            <person name="Owens G.L."/>
            <person name="Carrere S."/>
            <person name="Mayjonade B."/>
            <person name="Legrand L."/>
            <person name="Gill N."/>
            <person name="Kane N.C."/>
            <person name="Bowers J.E."/>
            <person name="Hubner S."/>
            <person name="Bellec A."/>
            <person name="Berard A."/>
            <person name="Berges H."/>
            <person name="Blanchet N."/>
            <person name="Boniface M.C."/>
            <person name="Brunel D."/>
            <person name="Catrice O."/>
            <person name="Chaidir N."/>
            <person name="Claudel C."/>
            <person name="Donnadieu C."/>
            <person name="Faraut T."/>
            <person name="Fievet G."/>
            <person name="Helmstetter N."/>
            <person name="King M."/>
            <person name="Knapp S.J."/>
            <person name="Lai Z."/>
            <person name="Le Paslier M.C."/>
            <person name="Lippi Y."/>
            <person name="Lorenzon L."/>
            <person name="Mandel J.R."/>
            <person name="Marage G."/>
            <person name="Marchand G."/>
            <person name="Marquand E."/>
            <person name="Bret-Mestries E."/>
            <person name="Morien E."/>
            <person name="Nambeesan S."/>
            <person name="Nguyen T."/>
            <person name="Pegot-Espagnet P."/>
            <person name="Pouilly N."/>
            <person name="Raftis F."/>
            <person name="Sallet E."/>
            <person name="Schiex T."/>
            <person name="Thomas J."/>
            <person name="Vandecasteele C."/>
            <person name="Vares D."/>
            <person name="Vear F."/>
            <person name="Vautrin S."/>
            <person name="Crespi M."/>
            <person name="Mangin B."/>
            <person name="Burke J.M."/>
            <person name="Salse J."/>
            <person name="Munos S."/>
            <person name="Vincourt P."/>
            <person name="Rieseberg L.H."/>
            <person name="Langlade N.B."/>
        </authorList>
    </citation>
    <scope>NUCLEOTIDE SEQUENCE [LARGE SCALE GENOMIC DNA]</scope>
    <source>
        <strain evidence="6">cv. SF193</strain>
        <tissue evidence="4">Leaves</tissue>
    </source>
</reference>
<gene>
    <name evidence="5" type="ORF">HannXRQ_Chr02g0050211</name>
    <name evidence="4" type="ORF">HanXRQr2_Chr15g0696441</name>
</gene>